<dbReference type="Proteomes" id="UP000494301">
    <property type="component" value="Unassembled WGS sequence"/>
</dbReference>
<dbReference type="CDD" id="cd00761">
    <property type="entry name" value="Glyco_tranf_GTA_type"/>
    <property type="match status" value="1"/>
</dbReference>
<reference evidence="5 6" key="1">
    <citation type="submission" date="2020-04" db="EMBL/GenBank/DDBJ databases">
        <authorList>
            <person name="Depoorter E."/>
        </authorList>
    </citation>
    <scope>NUCLEOTIDE SEQUENCE [LARGE SCALE GENOMIC DNA]</scope>
    <source>
        <strain evidence="5 6">BCC0217</strain>
    </source>
</reference>
<evidence type="ECO:0000256" key="2">
    <source>
        <dbReference type="ARBA" id="ARBA00022679"/>
    </source>
</evidence>
<dbReference type="Pfam" id="PF13692">
    <property type="entry name" value="Glyco_trans_1_4"/>
    <property type="match status" value="1"/>
</dbReference>
<dbReference type="AlphaFoldDB" id="A0A6J5J6X1"/>
<keyword evidence="1" id="KW-0328">Glycosyltransferase</keyword>
<dbReference type="PANTHER" id="PTHR22916:SF51">
    <property type="entry name" value="GLYCOSYLTRANSFERASE EPSH-RELATED"/>
    <property type="match status" value="1"/>
</dbReference>
<proteinExistence type="predicted"/>
<evidence type="ECO:0000259" key="4">
    <source>
        <dbReference type="Pfam" id="PF13946"/>
    </source>
</evidence>
<accession>A0A6J5J6X1</accession>
<protein>
    <submittedName>
        <fullName evidence="5">Glucosyltransferase</fullName>
    </submittedName>
</protein>
<keyword evidence="2 5" id="KW-0808">Transferase</keyword>
<sequence length="901" mass="101717">MAGSYIYPPIPHVAAKKARHALIIMPFFGPDAASLIFNEFSRALYDLGYIVHALTYNDASYRPGNHYWHHVYCLKAQSVELWKRPADATADYSNGIDDWAGEELPSFVEQLDAEFDFDICVCNYIFLSRAFLGLKEKTKKILCTHDVFTNRNKKLSDRGVTNLDFSVTRESEAVALNRADYVVALQPEEAEFFSKLVQQEKKVDTVYYLPPKRYLDLRPVDKKLVVGYIGSSHAPNVVAVLDLISKIDFSLPIKIKIAGSICASLKNETLPPEVEIVGRVDNLADFYRDCNVFVNPDTLISGIKIKCIEAFSFGVPFICTKHASTGVPVSAPYHQADSIKSVATFIEDLAANNGQLESMWQESRAVFDNLTKKLSFGKYVEQIADVRPLISVVMPTFKVEKYFEQCIASVTNQTLRNIEIIPVDDGSPDRCGEIMDRFASEDFRVKPIHQPNRGYGAAVNAGLMQARGEYIAIVETDDWIEPDMLETLYEKAKESDANIVKGSFAKHHDGKPPAAHNFRHVVRPGENSVKPVESLELMIYESSIWSAIYKKSFLDEHQITMLETSGAAFQDVVWKFVTYASADEVILVDRPFYNYRVFAAGSSSAANGKEKAHFVNYGKIKDELQRMGLFEKFSNFYYIHQFFDFVFHSNRLKGEALLSFYASAKATIDEAVSKGCNPDELNLHPDLNDYYQKSVLPIIRVITSPSLSEILAAVTANESKPKGTEIAMPEMAPVENKVTLPASPSLSLKFTEFLNLDPHFFTEIEYLSGRRELIPVVKSAYDESDLRNLMKLHDADFIHAVYWVLLRRAADPDGLRHYTDLLRAGVAKADILERLRISGEAKGNKIPFEALDTYLRKGKIFRTPLMRLLVGILPIRNEFIGRVHSRVMENSIYLINKKLYS</sequence>
<dbReference type="Gene3D" id="3.40.50.2000">
    <property type="entry name" value="Glycogen Phosphorylase B"/>
    <property type="match status" value="2"/>
</dbReference>
<dbReference type="PANTHER" id="PTHR22916">
    <property type="entry name" value="GLYCOSYLTRANSFERASE"/>
    <property type="match status" value="1"/>
</dbReference>
<dbReference type="SUPFAM" id="SSF53756">
    <property type="entry name" value="UDP-Glycosyltransferase/glycogen phosphorylase"/>
    <property type="match status" value="1"/>
</dbReference>
<organism evidence="5 6">
    <name type="scientific">Burkholderia aenigmatica</name>
    <dbReference type="NCBI Taxonomy" id="2015348"/>
    <lineage>
        <taxon>Bacteria</taxon>
        <taxon>Pseudomonadati</taxon>
        <taxon>Pseudomonadota</taxon>
        <taxon>Betaproteobacteria</taxon>
        <taxon>Burkholderiales</taxon>
        <taxon>Burkholderiaceae</taxon>
        <taxon>Burkholderia</taxon>
        <taxon>Burkholderia cepacia complex</taxon>
    </lineage>
</organism>
<dbReference type="EMBL" id="CABWIL020000016">
    <property type="protein sequence ID" value="CAB3967413.1"/>
    <property type="molecule type" value="Genomic_DNA"/>
</dbReference>
<dbReference type="Pfam" id="PF00535">
    <property type="entry name" value="Glycos_transf_2"/>
    <property type="match status" value="1"/>
</dbReference>
<name>A0A6J5J6X1_9BURK</name>
<feature type="domain" description="Glycosyltransferase 2-like" evidence="3">
    <location>
        <begin position="391"/>
        <end position="520"/>
    </location>
</feature>
<dbReference type="SUPFAM" id="SSF53448">
    <property type="entry name" value="Nucleotide-diphospho-sugar transferases"/>
    <property type="match status" value="1"/>
</dbReference>
<dbReference type="InterPro" id="IPR029044">
    <property type="entry name" value="Nucleotide-diphossugar_trans"/>
</dbReference>
<dbReference type="InterPro" id="IPR001173">
    <property type="entry name" value="Glyco_trans_2-like"/>
</dbReference>
<dbReference type="RefSeq" id="WP_175222343.1">
    <property type="nucleotide sequence ID" value="NZ_CABWIL020000016.1"/>
</dbReference>
<dbReference type="InterPro" id="IPR025282">
    <property type="entry name" value="DUF4214"/>
</dbReference>
<dbReference type="Pfam" id="PF13946">
    <property type="entry name" value="DUF4214"/>
    <property type="match status" value="1"/>
</dbReference>
<evidence type="ECO:0000259" key="3">
    <source>
        <dbReference type="Pfam" id="PF00535"/>
    </source>
</evidence>
<evidence type="ECO:0000313" key="5">
    <source>
        <dbReference type="EMBL" id="CAB3967413.1"/>
    </source>
</evidence>
<evidence type="ECO:0000256" key="1">
    <source>
        <dbReference type="ARBA" id="ARBA00022676"/>
    </source>
</evidence>
<dbReference type="GO" id="GO:0016758">
    <property type="term" value="F:hexosyltransferase activity"/>
    <property type="evidence" value="ECO:0007669"/>
    <property type="project" value="UniProtKB-ARBA"/>
</dbReference>
<evidence type="ECO:0000313" key="6">
    <source>
        <dbReference type="Proteomes" id="UP000494301"/>
    </source>
</evidence>
<gene>
    <name evidence="5" type="ORF">BLA3211_04460</name>
</gene>
<feature type="domain" description="DUF4214" evidence="4">
    <location>
        <begin position="792"/>
        <end position="843"/>
    </location>
</feature>
<dbReference type="Gene3D" id="3.90.550.10">
    <property type="entry name" value="Spore Coat Polysaccharide Biosynthesis Protein SpsA, Chain A"/>
    <property type="match status" value="1"/>
</dbReference>